<reference evidence="1" key="1">
    <citation type="submission" date="2015-07" db="EMBL/GenBank/DDBJ databases">
        <title>MeaNS - Measles Nucleotide Surveillance Program.</title>
        <authorList>
            <person name="Tran T."/>
            <person name="Druce J."/>
        </authorList>
    </citation>
    <scope>NUCLEOTIDE SEQUENCE</scope>
    <source>
        <strain evidence="1">UCB-OBI-ISO-001</strain>
        <tissue evidence="1">Gonad</tissue>
    </source>
</reference>
<gene>
    <name evidence="1" type="ORF">OCBIM_22011647mg</name>
</gene>
<sequence>MVAVVFDGTAANTGSKGHILRHLDDKLKKPLYWFVYQLHANELPLSHLINDLDRKTTGPRGFLGPIGKRLGRFEALSVVKFNQIPSVDRNDLSTDHF</sequence>
<dbReference type="AlphaFoldDB" id="A0A0L8FPQ8"/>
<protein>
    <submittedName>
        <fullName evidence="1">Uncharacterized protein</fullName>
    </submittedName>
</protein>
<accession>A0A0L8FPQ8</accession>
<dbReference type="EMBL" id="KQ427830">
    <property type="protein sequence ID" value="KOF66669.1"/>
    <property type="molecule type" value="Genomic_DNA"/>
</dbReference>
<evidence type="ECO:0000313" key="1">
    <source>
        <dbReference type="EMBL" id="KOF66669.1"/>
    </source>
</evidence>
<name>A0A0L8FPQ8_OCTBM</name>
<proteinExistence type="predicted"/>
<organism evidence="1">
    <name type="scientific">Octopus bimaculoides</name>
    <name type="common">California two-spotted octopus</name>
    <dbReference type="NCBI Taxonomy" id="37653"/>
    <lineage>
        <taxon>Eukaryota</taxon>
        <taxon>Metazoa</taxon>
        <taxon>Spiralia</taxon>
        <taxon>Lophotrochozoa</taxon>
        <taxon>Mollusca</taxon>
        <taxon>Cephalopoda</taxon>
        <taxon>Coleoidea</taxon>
        <taxon>Octopodiformes</taxon>
        <taxon>Octopoda</taxon>
        <taxon>Incirrata</taxon>
        <taxon>Octopodidae</taxon>
        <taxon>Octopus</taxon>
    </lineage>
</organism>